<proteinExistence type="predicted"/>
<protein>
    <submittedName>
        <fullName evidence="2">Uncharacterized protein</fullName>
    </submittedName>
</protein>
<name>A0A5B7FGG7_PORTR</name>
<dbReference type="AlphaFoldDB" id="A0A5B7FGG7"/>
<accession>A0A5B7FGG7</accession>
<reference evidence="2 3" key="1">
    <citation type="submission" date="2019-05" db="EMBL/GenBank/DDBJ databases">
        <title>Another draft genome of Portunus trituberculatus and its Hox gene families provides insights of decapod evolution.</title>
        <authorList>
            <person name="Jeong J.-H."/>
            <person name="Song I."/>
            <person name="Kim S."/>
            <person name="Choi T."/>
            <person name="Kim D."/>
            <person name="Ryu S."/>
            <person name="Kim W."/>
        </authorList>
    </citation>
    <scope>NUCLEOTIDE SEQUENCE [LARGE SCALE GENOMIC DNA]</scope>
    <source>
        <tissue evidence="2">Muscle</tissue>
    </source>
</reference>
<evidence type="ECO:0000256" key="1">
    <source>
        <dbReference type="SAM" id="MobiDB-lite"/>
    </source>
</evidence>
<feature type="region of interest" description="Disordered" evidence="1">
    <location>
        <begin position="43"/>
        <end position="91"/>
    </location>
</feature>
<gene>
    <name evidence="2" type="ORF">E2C01_039296</name>
</gene>
<sequence>MEGRVKGAATRARAGHKNERERTCKTNRKDRVVEFRKVLPQLSPPARKPLARVRKPNLYSDRGQDSNPCAWRSFGPQSTHGSTVKVNVDKV</sequence>
<feature type="compositionally biased region" description="Basic and acidic residues" evidence="1">
    <location>
        <begin position="16"/>
        <end position="27"/>
    </location>
</feature>
<dbReference type="EMBL" id="VSRR010006802">
    <property type="protein sequence ID" value="MPC45592.1"/>
    <property type="molecule type" value="Genomic_DNA"/>
</dbReference>
<evidence type="ECO:0000313" key="3">
    <source>
        <dbReference type="Proteomes" id="UP000324222"/>
    </source>
</evidence>
<feature type="region of interest" description="Disordered" evidence="1">
    <location>
        <begin position="1"/>
        <end position="27"/>
    </location>
</feature>
<comment type="caution">
    <text evidence="2">The sequence shown here is derived from an EMBL/GenBank/DDBJ whole genome shotgun (WGS) entry which is preliminary data.</text>
</comment>
<dbReference type="Proteomes" id="UP000324222">
    <property type="component" value="Unassembled WGS sequence"/>
</dbReference>
<keyword evidence="3" id="KW-1185">Reference proteome</keyword>
<feature type="compositionally biased region" description="Polar residues" evidence="1">
    <location>
        <begin position="75"/>
        <end position="85"/>
    </location>
</feature>
<organism evidence="2 3">
    <name type="scientific">Portunus trituberculatus</name>
    <name type="common">Swimming crab</name>
    <name type="synonym">Neptunus trituberculatus</name>
    <dbReference type="NCBI Taxonomy" id="210409"/>
    <lineage>
        <taxon>Eukaryota</taxon>
        <taxon>Metazoa</taxon>
        <taxon>Ecdysozoa</taxon>
        <taxon>Arthropoda</taxon>
        <taxon>Crustacea</taxon>
        <taxon>Multicrustacea</taxon>
        <taxon>Malacostraca</taxon>
        <taxon>Eumalacostraca</taxon>
        <taxon>Eucarida</taxon>
        <taxon>Decapoda</taxon>
        <taxon>Pleocyemata</taxon>
        <taxon>Brachyura</taxon>
        <taxon>Eubrachyura</taxon>
        <taxon>Portunoidea</taxon>
        <taxon>Portunidae</taxon>
        <taxon>Portuninae</taxon>
        <taxon>Portunus</taxon>
    </lineage>
</organism>
<evidence type="ECO:0000313" key="2">
    <source>
        <dbReference type="EMBL" id="MPC45592.1"/>
    </source>
</evidence>